<reference evidence="1 2" key="1">
    <citation type="submission" date="2021-06" db="EMBL/GenBank/DDBJ databases">
        <title>Caerostris darwini draft genome.</title>
        <authorList>
            <person name="Kono N."/>
            <person name="Arakawa K."/>
        </authorList>
    </citation>
    <scope>NUCLEOTIDE SEQUENCE [LARGE SCALE GENOMIC DNA]</scope>
</reference>
<accession>A0AAV4VAN8</accession>
<dbReference type="Proteomes" id="UP001054837">
    <property type="component" value="Unassembled WGS sequence"/>
</dbReference>
<proteinExistence type="predicted"/>
<keyword evidence="2" id="KW-1185">Reference proteome</keyword>
<dbReference type="EMBL" id="BPLQ01012692">
    <property type="protein sequence ID" value="GIY67118.1"/>
    <property type="molecule type" value="Genomic_DNA"/>
</dbReference>
<organism evidence="1 2">
    <name type="scientific">Caerostris darwini</name>
    <dbReference type="NCBI Taxonomy" id="1538125"/>
    <lineage>
        <taxon>Eukaryota</taxon>
        <taxon>Metazoa</taxon>
        <taxon>Ecdysozoa</taxon>
        <taxon>Arthropoda</taxon>
        <taxon>Chelicerata</taxon>
        <taxon>Arachnida</taxon>
        <taxon>Araneae</taxon>
        <taxon>Araneomorphae</taxon>
        <taxon>Entelegynae</taxon>
        <taxon>Araneoidea</taxon>
        <taxon>Araneidae</taxon>
        <taxon>Caerostris</taxon>
    </lineage>
</organism>
<evidence type="ECO:0000313" key="1">
    <source>
        <dbReference type="EMBL" id="GIY67118.1"/>
    </source>
</evidence>
<protein>
    <submittedName>
        <fullName evidence="1">Uncharacterized protein</fullName>
    </submittedName>
</protein>
<dbReference type="AlphaFoldDB" id="A0AAV4VAN8"/>
<evidence type="ECO:0000313" key="2">
    <source>
        <dbReference type="Proteomes" id="UP001054837"/>
    </source>
</evidence>
<gene>
    <name evidence="1" type="ORF">CDAR_531841</name>
</gene>
<name>A0AAV4VAN8_9ARAC</name>
<sequence>MICPVTTPSNNGVILGVCGFRKITPDTRTTKKNGKNMLSTGAKSIRATIYNSDAASLRKLITAVFLHLGSGKKKLVASFFFQRQQNISFNKIVVKDIRSIGKRFEMTESCFRMAC</sequence>
<comment type="caution">
    <text evidence="1">The sequence shown here is derived from an EMBL/GenBank/DDBJ whole genome shotgun (WGS) entry which is preliminary data.</text>
</comment>